<name>A0A822G8T5_9BILA</name>
<proteinExistence type="predicted"/>
<dbReference type="EMBL" id="CAJOBR010097049">
    <property type="protein sequence ID" value="CAF5148185.1"/>
    <property type="molecule type" value="Genomic_DNA"/>
</dbReference>
<evidence type="ECO:0000259" key="1">
    <source>
        <dbReference type="Pfam" id="PF08941"/>
    </source>
</evidence>
<dbReference type="InterPro" id="IPR015036">
    <property type="entry name" value="NRDP1"/>
</dbReference>
<comment type="caution">
    <text evidence="2">The sequence shown here is derived from an EMBL/GenBank/DDBJ whole genome shotgun (WGS) entry which is preliminary data.</text>
</comment>
<accession>A0A822G8T5</accession>
<sequence length="45" mass="5149">HYESYVCRRIIGEQAIVVLSCDNRHMNQSMISEPGIVMIFSHGVK</sequence>
<organism evidence="2 3">
    <name type="scientific">Rotaria socialis</name>
    <dbReference type="NCBI Taxonomy" id="392032"/>
    <lineage>
        <taxon>Eukaryota</taxon>
        <taxon>Metazoa</taxon>
        <taxon>Spiralia</taxon>
        <taxon>Gnathifera</taxon>
        <taxon>Rotifera</taxon>
        <taxon>Eurotatoria</taxon>
        <taxon>Bdelloidea</taxon>
        <taxon>Philodinida</taxon>
        <taxon>Philodinidae</taxon>
        <taxon>Rotaria</taxon>
    </lineage>
</organism>
<feature type="non-terminal residue" evidence="2">
    <location>
        <position position="1"/>
    </location>
</feature>
<protein>
    <recommendedName>
        <fullName evidence="1">E3 ubiquitin-protein ligase NRDP1 domain-containing protein</fullName>
    </recommendedName>
</protein>
<dbReference type="Pfam" id="PF08941">
    <property type="entry name" value="USP8_interact"/>
    <property type="match status" value="1"/>
</dbReference>
<reference evidence="2" key="1">
    <citation type="submission" date="2021-02" db="EMBL/GenBank/DDBJ databases">
        <authorList>
            <person name="Nowell W R."/>
        </authorList>
    </citation>
    <scope>NUCLEOTIDE SEQUENCE</scope>
</reference>
<dbReference type="SUPFAM" id="SSF160088">
    <property type="entry name" value="NRDP1 C-terminal domain-like"/>
    <property type="match status" value="1"/>
</dbReference>
<dbReference type="GO" id="GO:0061630">
    <property type="term" value="F:ubiquitin protein ligase activity"/>
    <property type="evidence" value="ECO:0007669"/>
    <property type="project" value="InterPro"/>
</dbReference>
<dbReference type="GO" id="GO:0016567">
    <property type="term" value="P:protein ubiquitination"/>
    <property type="evidence" value="ECO:0007669"/>
    <property type="project" value="UniProtKB-UniPathway"/>
</dbReference>
<evidence type="ECO:0000313" key="3">
    <source>
        <dbReference type="Proteomes" id="UP000663848"/>
    </source>
</evidence>
<dbReference type="AlphaFoldDB" id="A0A822G8T5"/>
<dbReference type="InterPro" id="IPR037255">
    <property type="entry name" value="NRDP1_C"/>
</dbReference>
<gene>
    <name evidence="2" type="ORF">QYT958_LOCUS48301</name>
</gene>
<evidence type="ECO:0000313" key="2">
    <source>
        <dbReference type="EMBL" id="CAF5148185.1"/>
    </source>
</evidence>
<dbReference type="Proteomes" id="UP000663848">
    <property type="component" value="Unassembled WGS sequence"/>
</dbReference>
<feature type="domain" description="E3 ubiquitin-protein ligase NRDP1" evidence="1">
    <location>
        <begin position="1"/>
        <end position="44"/>
    </location>
</feature>
<dbReference type="UniPathway" id="UPA00143"/>